<dbReference type="PANTHER" id="PTHR37984:SF5">
    <property type="entry name" value="PROTEIN NYNRIN-LIKE"/>
    <property type="match status" value="1"/>
</dbReference>
<feature type="compositionally biased region" description="Basic and acidic residues" evidence="10">
    <location>
        <begin position="1624"/>
        <end position="1641"/>
    </location>
</feature>
<reference evidence="13" key="1">
    <citation type="journal article" date="2023" name="G3 (Bethesda)">
        <title>A reference genome for the long-term kleptoplast-retaining sea slug Elysia crispata morphotype clarki.</title>
        <authorList>
            <person name="Eastman K.E."/>
            <person name="Pendleton A.L."/>
            <person name="Shaikh M.A."/>
            <person name="Suttiyut T."/>
            <person name="Ogas R."/>
            <person name="Tomko P."/>
            <person name="Gavelis G."/>
            <person name="Widhalm J.R."/>
            <person name="Wisecaver J.H."/>
        </authorList>
    </citation>
    <scope>NUCLEOTIDE SEQUENCE</scope>
    <source>
        <strain evidence="13">ECLA1</strain>
    </source>
</reference>
<keyword evidence="8" id="KW-0511">Multifunctional enzyme</keyword>
<keyword evidence="7" id="KW-0695">RNA-directed DNA polymerase</keyword>
<dbReference type="InterPro" id="IPR043502">
    <property type="entry name" value="DNA/RNA_pol_sf"/>
</dbReference>
<dbReference type="FunFam" id="3.10.20.370:FF:000001">
    <property type="entry name" value="Retrovirus-related Pol polyprotein from transposon 17.6-like protein"/>
    <property type="match status" value="1"/>
</dbReference>
<dbReference type="GO" id="GO:0003676">
    <property type="term" value="F:nucleic acid binding"/>
    <property type="evidence" value="ECO:0007669"/>
    <property type="project" value="InterPro"/>
</dbReference>
<dbReference type="InterPro" id="IPR036397">
    <property type="entry name" value="RNaseH_sf"/>
</dbReference>
<keyword evidence="5" id="KW-0255">Endonuclease</keyword>
<feature type="coiled-coil region" evidence="9">
    <location>
        <begin position="217"/>
        <end position="258"/>
    </location>
</feature>
<dbReference type="FunFam" id="3.30.420.10:FF:000032">
    <property type="entry name" value="Retrovirus-related Pol polyprotein from transposon 297-like Protein"/>
    <property type="match status" value="1"/>
</dbReference>
<dbReference type="InterPro" id="IPR000477">
    <property type="entry name" value="RT_dom"/>
</dbReference>
<dbReference type="Pfam" id="PF00078">
    <property type="entry name" value="RVT_1"/>
    <property type="match status" value="1"/>
</dbReference>
<dbReference type="SUPFAM" id="SSF53098">
    <property type="entry name" value="Ribonuclease H-like"/>
    <property type="match status" value="1"/>
</dbReference>
<dbReference type="FunFam" id="3.30.70.270:FF:000020">
    <property type="entry name" value="Transposon Tf2-6 polyprotein-like Protein"/>
    <property type="match status" value="1"/>
</dbReference>
<keyword evidence="1" id="KW-0645">Protease</keyword>
<feature type="region of interest" description="Disordered" evidence="10">
    <location>
        <begin position="1557"/>
        <end position="1650"/>
    </location>
</feature>
<evidence type="ECO:0000256" key="7">
    <source>
        <dbReference type="ARBA" id="ARBA00022918"/>
    </source>
</evidence>
<sequence>MAEKTAQIIQVRSRESFVHRFHGDGGPREIEIFEEEIRHAWADDLSITASQKVAVIRRYLGSAVKDELACYPAELIADPEKLLATLRRAYGESKSVSRLTLELHQCRQGRNEGLRMYSQRIRRKFLTLKSRQRDSGQKEANDTDLRDIFIDGILDEGLKLHLRQRRLEQPSCSFFDVREIALKLCDDGGESVEINSISCPREEKGNNTVTRHQRGATLDLEDRLKRLEENKNEMKTDIDDIRKKIEEINLGNQEMLQKILEKLEKPSQVEPNRSERLINTANRNGTCFLCGKRGHFAPNGTSIPYSGYLVATVRVQGTTVDDAVIFIAKDLQTADCIFGMNILKHVPMFSECTQVSTKQSRHLKFVRSPKKPTLVPAHSVITVQGSGSNPLDKEDMIVEPIEGAPQGIILIQSLTRCDRGTVNVGIANPTDFDVIIPSRAKIGLLQPARQTTVDLCVASTGTSLKGLINLDINSNLEETEKGALESLLQENQDIFACRDDELGCTDLLQHRITLSSDKPIAQPYRRIPPSQLQEVRDHLDDLLSRKIIVPSSSPYAAPIVVVRKKSGEIRLCCDYRKLNDVTRKDAFPLPRIEECMDALGGSKYFSTLDLASGYHQMMMHPEDEEKTAFTTPFGLYHWKRLPFGLCNAPAQFSRLMQRVMNDHLFKIMVLYLDDLLVFSPDFNSHLQRLQAIFNRLREVGIKLNPEKCSFAKSSVSFLGHILSENGVSTDPKKIEAVKNFPVPSTVKDVRAFLGLAGYYRRFVKNFAHIAKPLSELLQKTDSQARNPKLGYRWNEQCLKAFDSLKIALTSAPILGYADFNQPFILEVDASNKGLGAVLSQRIGSRVHVVAYGSRGLRKAERNMENYSSRKLELLALKWAVTEKFRSYLLGAKFTIYTDNNPLCHLRTAKLGATEQRWQGELAAFDFNIVYRPGKHNVNADTLSRYPTEIPEEEETDVKHVTGMQAFTSVPKLRSTEKGGIFCNQISYSSQRSSYKDTHPVGDPNSVMPFTPADNTPMCLQQERDRMIRPVRDFLILGRKPNAREKAGLSRNTQVLLSQWKRLRLYDSVLVRIVYGPEGEIPQVVLPQERHQEACRLAHDMCGHQGPERTLQTLRKRFFWIGMHHDVFDYCRRCHRCQVAKAPAQTIFRAPAHITANHPLEMIAIDFTQMEASSDGRDTVLVITDVFSKWAMAVPVRDQTARTVVKVLVEEWFTVFGAPARIHSDQGRAFEAEVVRELCKQYGIEKSRTAAYNPRCNGQTERFNRTLHDLLRTLTPEEKRRWPQYIKELVFWYNTTPHTTTGISPYVLIFGRDPALPIDVVYKQKEPPTSSAKEYLQRHLQRLEFLRTKAESRIVENNRRRDLSRVDQRTQRLFVGDKVLLRQHPPGRNKIQPRYQDHLFTVVSTPEIGGTYVVRDDVTQQTRVVTGTEMRLYLPRITADVVFDPAAGERVEFTADEDGDPAVEVDDNKGADVDVDPAVSRVTDRAADVVVNPAVLVGADGAAHVGVGRTMDEAARADVAADVDVEPTTRKPTPGERGDGDRLGEMTYIVQMPAPSVESFPASQPEMTSCDESIGDSHRRSRIPVRLGSPVLASPQLPDQVRREQSRIPVRQRPMEPVQPSQVDASRDRMSSTPRTRMELRRSSRLAHRKN</sequence>
<gene>
    <name evidence="13" type="ORF">RRG08_010871</name>
</gene>
<evidence type="ECO:0000259" key="12">
    <source>
        <dbReference type="PROSITE" id="PS50994"/>
    </source>
</evidence>
<evidence type="ECO:0000256" key="3">
    <source>
        <dbReference type="ARBA" id="ARBA00022695"/>
    </source>
</evidence>
<dbReference type="FunFam" id="3.10.10.10:FF:000007">
    <property type="entry name" value="Retrovirus-related Pol polyprotein from transposon 17.6-like Protein"/>
    <property type="match status" value="1"/>
</dbReference>
<dbReference type="InterPro" id="IPR043128">
    <property type="entry name" value="Rev_trsase/Diguanyl_cyclase"/>
</dbReference>
<dbReference type="Pfam" id="PF00665">
    <property type="entry name" value="rve"/>
    <property type="match status" value="1"/>
</dbReference>
<dbReference type="InterPro" id="IPR041577">
    <property type="entry name" value="RT_RNaseH_2"/>
</dbReference>
<evidence type="ECO:0000256" key="2">
    <source>
        <dbReference type="ARBA" id="ARBA00022679"/>
    </source>
</evidence>
<dbReference type="Gene3D" id="3.10.10.10">
    <property type="entry name" value="HIV Type 1 Reverse Transcriptase, subunit A, domain 1"/>
    <property type="match status" value="1"/>
</dbReference>
<dbReference type="CDD" id="cd01647">
    <property type="entry name" value="RT_LTR"/>
    <property type="match status" value="1"/>
</dbReference>
<keyword evidence="2" id="KW-0808">Transferase</keyword>
<evidence type="ECO:0008006" key="15">
    <source>
        <dbReference type="Google" id="ProtNLM"/>
    </source>
</evidence>
<accession>A0AAE0XUF0</accession>
<dbReference type="Gene3D" id="3.30.420.10">
    <property type="entry name" value="Ribonuclease H-like superfamily/Ribonuclease H"/>
    <property type="match status" value="1"/>
</dbReference>
<dbReference type="Proteomes" id="UP001283361">
    <property type="component" value="Unassembled WGS sequence"/>
</dbReference>
<dbReference type="PANTHER" id="PTHR37984">
    <property type="entry name" value="PROTEIN CBG26694"/>
    <property type="match status" value="1"/>
</dbReference>
<dbReference type="GO" id="GO:0006508">
    <property type="term" value="P:proteolysis"/>
    <property type="evidence" value="ECO:0007669"/>
    <property type="project" value="UniProtKB-KW"/>
</dbReference>
<dbReference type="PROSITE" id="PS50994">
    <property type="entry name" value="INTEGRASE"/>
    <property type="match status" value="1"/>
</dbReference>
<dbReference type="InterPro" id="IPR001584">
    <property type="entry name" value="Integrase_cat-core"/>
</dbReference>
<dbReference type="GO" id="GO:0003964">
    <property type="term" value="F:RNA-directed DNA polymerase activity"/>
    <property type="evidence" value="ECO:0007669"/>
    <property type="project" value="UniProtKB-KW"/>
</dbReference>
<evidence type="ECO:0000259" key="11">
    <source>
        <dbReference type="PROSITE" id="PS50878"/>
    </source>
</evidence>
<proteinExistence type="predicted"/>
<dbReference type="InterPro" id="IPR050951">
    <property type="entry name" value="Retrovirus_Pol_polyprotein"/>
</dbReference>
<dbReference type="GO" id="GO:0008233">
    <property type="term" value="F:peptidase activity"/>
    <property type="evidence" value="ECO:0007669"/>
    <property type="project" value="UniProtKB-KW"/>
</dbReference>
<dbReference type="FunFam" id="1.10.340.70:FF:000001">
    <property type="entry name" value="Retrovirus-related Pol polyprotein from transposon gypsy-like Protein"/>
    <property type="match status" value="1"/>
</dbReference>
<dbReference type="GO" id="GO:0015074">
    <property type="term" value="P:DNA integration"/>
    <property type="evidence" value="ECO:0007669"/>
    <property type="project" value="InterPro"/>
</dbReference>
<feature type="domain" description="Integrase catalytic" evidence="12">
    <location>
        <begin position="1154"/>
        <end position="1312"/>
    </location>
</feature>
<comment type="caution">
    <text evidence="13">The sequence shown here is derived from an EMBL/GenBank/DDBJ whole genome shotgun (WGS) entry which is preliminary data.</text>
</comment>
<dbReference type="Pfam" id="PF17921">
    <property type="entry name" value="Integrase_H2C2"/>
    <property type="match status" value="1"/>
</dbReference>
<dbReference type="CDD" id="cd09274">
    <property type="entry name" value="RNase_HI_RT_Ty3"/>
    <property type="match status" value="1"/>
</dbReference>
<dbReference type="PROSITE" id="PS50878">
    <property type="entry name" value="RT_POL"/>
    <property type="match status" value="1"/>
</dbReference>
<evidence type="ECO:0000313" key="14">
    <source>
        <dbReference type="Proteomes" id="UP001283361"/>
    </source>
</evidence>
<dbReference type="Gene3D" id="3.30.70.270">
    <property type="match status" value="2"/>
</dbReference>
<keyword evidence="4" id="KW-0540">Nuclease</keyword>
<dbReference type="InterPro" id="IPR012337">
    <property type="entry name" value="RNaseH-like_sf"/>
</dbReference>
<dbReference type="GO" id="GO:0004519">
    <property type="term" value="F:endonuclease activity"/>
    <property type="evidence" value="ECO:0007669"/>
    <property type="project" value="UniProtKB-KW"/>
</dbReference>
<keyword evidence="9" id="KW-0175">Coiled coil</keyword>
<evidence type="ECO:0000313" key="13">
    <source>
        <dbReference type="EMBL" id="KAK3710347.1"/>
    </source>
</evidence>
<name>A0AAE0XUF0_9GAST</name>
<protein>
    <recommendedName>
        <fullName evidence="15">Reverse transcriptase</fullName>
    </recommendedName>
</protein>
<evidence type="ECO:0000256" key="8">
    <source>
        <dbReference type="ARBA" id="ARBA00023268"/>
    </source>
</evidence>
<feature type="compositionally biased region" description="Polar residues" evidence="10">
    <location>
        <begin position="1560"/>
        <end position="1570"/>
    </location>
</feature>
<dbReference type="EMBL" id="JAWDGP010007638">
    <property type="protein sequence ID" value="KAK3710347.1"/>
    <property type="molecule type" value="Genomic_DNA"/>
</dbReference>
<dbReference type="InterPro" id="IPR041588">
    <property type="entry name" value="Integrase_H2C2"/>
</dbReference>
<dbReference type="SUPFAM" id="SSF56672">
    <property type="entry name" value="DNA/RNA polymerases"/>
    <property type="match status" value="1"/>
</dbReference>
<keyword evidence="6" id="KW-0378">Hydrolase</keyword>
<feature type="domain" description="Reverse transcriptase" evidence="11">
    <location>
        <begin position="543"/>
        <end position="722"/>
    </location>
</feature>
<keyword evidence="3" id="KW-0548">Nucleotidyltransferase</keyword>
<evidence type="ECO:0000256" key="10">
    <source>
        <dbReference type="SAM" id="MobiDB-lite"/>
    </source>
</evidence>
<evidence type="ECO:0000256" key="4">
    <source>
        <dbReference type="ARBA" id="ARBA00022722"/>
    </source>
</evidence>
<dbReference type="Pfam" id="PF17919">
    <property type="entry name" value="RT_RNaseH_2"/>
    <property type="match status" value="1"/>
</dbReference>
<evidence type="ECO:0000256" key="1">
    <source>
        <dbReference type="ARBA" id="ARBA00022670"/>
    </source>
</evidence>
<organism evidence="13 14">
    <name type="scientific">Elysia crispata</name>
    <name type="common">lettuce slug</name>
    <dbReference type="NCBI Taxonomy" id="231223"/>
    <lineage>
        <taxon>Eukaryota</taxon>
        <taxon>Metazoa</taxon>
        <taxon>Spiralia</taxon>
        <taxon>Lophotrochozoa</taxon>
        <taxon>Mollusca</taxon>
        <taxon>Gastropoda</taxon>
        <taxon>Heterobranchia</taxon>
        <taxon>Euthyneura</taxon>
        <taxon>Panpulmonata</taxon>
        <taxon>Sacoglossa</taxon>
        <taxon>Placobranchoidea</taxon>
        <taxon>Plakobranchidae</taxon>
        <taxon>Elysia</taxon>
    </lineage>
</organism>
<evidence type="ECO:0000256" key="6">
    <source>
        <dbReference type="ARBA" id="ARBA00022801"/>
    </source>
</evidence>
<evidence type="ECO:0000256" key="5">
    <source>
        <dbReference type="ARBA" id="ARBA00022759"/>
    </source>
</evidence>
<dbReference type="Gene3D" id="1.10.340.70">
    <property type="match status" value="1"/>
</dbReference>
<evidence type="ECO:0000256" key="9">
    <source>
        <dbReference type="SAM" id="Coils"/>
    </source>
</evidence>
<keyword evidence="14" id="KW-1185">Reference proteome</keyword>
<dbReference type="Gene3D" id="3.10.20.370">
    <property type="match status" value="1"/>
</dbReference>